<dbReference type="InterPro" id="IPR032108">
    <property type="entry name" value="CLIP1_ZNF"/>
</dbReference>
<keyword evidence="6" id="KW-0206">Cytoskeleton</keyword>
<dbReference type="InterPro" id="IPR036859">
    <property type="entry name" value="CAP-Gly_dom_sf"/>
</dbReference>
<keyword evidence="7" id="KW-0863">Zinc-finger</keyword>
<evidence type="ECO:0000313" key="12">
    <source>
        <dbReference type="Proteomes" id="UP001168146"/>
    </source>
</evidence>
<dbReference type="Gene3D" id="1.10.287.1490">
    <property type="match status" value="1"/>
</dbReference>
<feature type="compositionally biased region" description="Pro residues" evidence="8">
    <location>
        <begin position="195"/>
        <end position="209"/>
    </location>
</feature>
<keyword evidence="7" id="KW-0479">Metal-binding</keyword>
<evidence type="ECO:0000313" key="11">
    <source>
        <dbReference type="EMBL" id="KAK0325215.1"/>
    </source>
</evidence>
<keyword evidence="7" id="KW-0862">Zinc</keyword>
<evidence type="ECO:0000259" key="9">
    <source>
        <dbReference type="PROSITE" id="PS50158"/>
    </source>
</evidence>
<feature type="compositionally biased region" description="Polar residues" evidence="8">
    <location>
        <begin position="14"/>
        <end position="50"/>
    </location>
</feature>
<accession>A0AAN6FVT7</accession>
<dbReference type="PROSITE" id="PS50245">
    <property type="entry name" value="CAP_GLY_2"/>
    <property type="match status" value="1"/>
</dbReference>
<evidence type="ECO:0000256" key="1">
    <source>
        <dbReference type="ARBA" id="ARBA00004245"/>
    </source>
</evidence>
<dbReference type="AlphaFoldDB" id="A0AAN6FVT7"/>
<protein>
    <recommendedName>
        <fullName evidence="13">CAP-Gly domain-containing protein</fullName>
    </recommendedName>
</protein>
<dbReference type="SUPFAM" id="SSF57756">
    <property type="entry name" value="Retrovirus zinc finger-like domains"/>
    <property type="match status" value="1"/>
</dbReference>
<feature type="region of interest" description="Disordered" evidence="8">
    <location>
        <begin position="132"/>
        <end position="316"/>
    </location>
</feature>
<evidence type="ECO:0000259" key="10">
    <source>
        <dbReference type="PROSITE" id="PS50245"/>
    </source>
</evidence>
<feature type="domain" description="CCHC-type" evidence="9">
    <location>
        <begin position="748"/>
        <end position="763"/>
    </location>
</feature>
<comment type="subcellular location">
    <subcellularLocation>
        <location evidence="1">Cytoplasm</location>
        <location evidence="1">Cytoskeleton</location>
    </subcellularLocation>
</comment>
<keyword evidence="3" id="KW-0493">Microtubule</keyword>
<evidence type="ECO:0000256" key="3">
    <source>
        <dbReference type="ARBA" id="ARBA00022701"/>
    </source>
</evidence>
<keyword evidence="4" id="KW-0677">Repeat</keyword>
<evidence type="ECO:0000256" key="5">
    <source>
        <dbReference type="ARBA" id="ARBA00023054"/>
    </source>
</evidence>
<feature type="region of interest" description="Disordered" evidence="8">
    <location>
        <begin position="1"/>
        <end position="56"/>
    </location>
</feature>
<dbReference type="PROSITE" id="PS50158">
    <property type="entry name" value="ZF_CCHC"/>
    <property type="match status" value="1"/>
</dbReference>
<evidence type="ECO:0000256" key="8">
    <source>
        <dbReference type="SAM" id="MobiDB-lite"/>
    </source>
</evidence>
<dbReference type="SUPFAM" id="SSF74924">
    <property type="entry name" value="Cap-Gly domain"/>
    <property type="match status" value="1"/>
</dbReference>
<evidence type="ECO:0000256" key="7">
    <source>
        <dbReference type="PROSITE-ProRule" id="PRU00047"/>
    </source>
</evidence>
<dbReference type="Proteomes" id="UP001168146">
    <property type="component" value="Unassembled WGS sequence"/>
</dbReference>
<evidence type="ECO:0000256" key="6">
    <source>
        <dbReference type="ARBA" id="ARBA00023212"/>
    </source>
</evidence>
<dbReference type="Gene3D" id="2.30.30.190">
    <property type="entry name" value="CAP Gly-rich-like domain"/>
    <property type="match status" value="1"/>
</dbReference>
<gene>
    <name evidence="11" type="ORF">LTR82_003496</name>
</gene>
<organism evidence="11 12">
    <name type="scientific">Friedmanniomyces endolithicus</name>
    <dbReference type="NCBI Taxonomy" id="329885"/>
    <lineage>
        <taxon>Eukaryota</taxon>
        <taxon>Fungi</taxon>
        <taxon>Dikarya</taxon>
        <taxon>Ascomycota</taxon>
        <taxon>Pezizomycotina</taxon>
        <taxon>Dothideomycetes</taxon>
        <taxon>Dothideomycetidae</taxon>
        <taxon>Mycosphaerellales</taxon>
        <taxon>Teratosphaeriaceae</taxon>
        <taxon>Friedmanniomyces</taxon>
    </lineage>
</organism>
<dbReference type="EMBL" id="JASUXU010000007">
    <property type="protein sequence ID" value="KAK0325215.1"/>
    <property type="molecule type" value="Genomic_DNA"/>
</dbReference>
<evidence type="ECO:0008006" key="13">
    <source>
        <dbReference type="Google" id="ProtNLM"/>
    </source>
</evidence>
<name>A0AAN6FVT7_9PEZI</name>
<dbReference type="GO" id="GO:0003676">
    <property type="term" value="F:nucleic acid binding"/>
    <property type="evidence" value="ECO:0007669"/>
    <property type="project" value="InterPro"/>
</dbReference>
<feature type="region of interest" description="Disordered" evidence="8">
    <location>
        <begin position="695"/>
        <end position="741"/>
    </location>
</feature>
<feature type="domain" description="CAP-Gly" evidence="10">
    <location>
        <begin position="81"/>
        <end position="127"/>
    </location>
</feature>
<comment type="caution">
    <text evidence="11">The sequence shown here is derived from an EMBL/GenBank/DDBJ whole genome shotgun (WGS) entry which is preliminary data.</text>
</comment>
<dbReference type="InterPro" id="IPR001878">
    <property type="entry name" value="Znf_CCHC"/>
</dbReference>
<dbReference type="PANTHER" id="PTHR18916:SF83">
    <property type="entry name" value="TIP ELONGATION PROTEIN 1"/>
    <property type="match status" value="1"/>
</dbReference>
<feature type="compositionally biased region" description="Polar residues" evidence="8">
    <location>
        <begin position="229"/>
        <end position="260"/>
    </location>
</feature>
<feature type="compositionally biased region" description="Polar residues" evidence="8">
    <location>
        <begin position="136"/>
        <end position="163"/>
    </location>
</feature>
<dbReference type="Pfam" id="PF01302">
    <property type="entry name" value="CAP_GLY"/>
    <property type="match status" value="1"/>
</dbReference>
<reference evidence="11" key="1">
    <citation type="submission" date="2021-12" db="EMBL/GenBank/DDBJ databases">
        <title>Black yeast isolated from Biological Soil Crust.</title>
        <authorList>
            <person name="Kurbessoian T."/>
        </authorList>
    </citation>
    <scope>NUCLEOTIDE SEQUENCE</scope>
    <source>
        <strain evidence="11">CCFEE 5208</strain>
    </source>
</reference>
<dbReference type="Pfam" id="PF16641">
    <property type="entry name" value="CLIP1_ZNF"/>
    <property type="match status" value="2"/>
</dbReference>
<evidence type="ECO:0000256" key="2">
    <source>
        <dbReference type="ARBA" id="ARBA00022490"/>
    </source>
</evidence>
<dbReference type="GO" id="GO:0005874">
    <property type="term" value="C:microtubule"/>
    <property type="evidence" value="ECO:0007669"/>
    <property type="project" value="UniProtKB-KW"/>
</dbReference>
<keyword evidence="2" id="KW-0963">Cytoplasm</keyword>
<feature type="compositionally biased region" description="Basic and acidic residues" evidence="8">
    <location>
        <begin position="503"/>
        <end position="516"/>
    </location>
</feature>
<dbReference type="InterPro" id="IPR036875">
    <property type="entry name" value="Znf_CCHC_sf"/>
</dbReference>
<feature type="region of interest" description="Disordered" evidence="8">
    <location>
        <begin position="352"/>
        <end position="376"/>
    </location>
</feature>
<proteinExistence type="predicted"/>
<dbReference type="SMART" id="SM01052">
    <property type="entry name" value="CAP_GLY"/>
    <property type="match status" value="1"/>
</dbReference>
<feature type="region of interest" description="Disordered" evidence="8">
    <location>
        <begin position="503"/>
        <end position="535"/>
    </location>
</feature>
<feature type="compositionally biased region" description="Basic and acidic residues" evidence="8">
    <location>
        <begin position="695"/>
        <end position="714"/>
    </location>
</feature>
<dbReference type="GO" id="GO:0008270">
    <property type="term" value="F:zinc ion binding"/>
    <property type="evidence" value="ECO:0007669"/>
    <property type="project" value="UniProtKB-KW"/>
</dbReference>
<feature type="compositionally biased region" description="Polar residues" evidence="8">
    <location>
        <begin position="282"/>
        <end position="302"/>
    </location>
</feature>
<evidence type="ECO:0000256" key="4">
    <source>
        <dbReference type="ARBA" id="ARBA00022737"/>
    </source>
</evidence>
<keyword evidence="5" id="KW-0175">Coiled coil</keyword>
<dbReference type="Gene3D" id="4.10.60.10">
    <property type="entry name" value="Zinc finger, CCHC-type"/>
    <property type="match status" value="1"/>
</dbReference>
<sequence>MALQTPRPRLQRPSYDSANSAEKQQSGLSASTTVNRKVSFRTLRSGQQPATPLGRMEGDELEVGDAVTVPGDMYGVVRFIGTVKDKAGDFVGVELDRKFAARGKNSGDVDGIKYFKTVVRGAGIFLPLHRAEKRSTPSASNDYVPNTPGTPSYSTLNNKNAYTPPTPALPHKFSQTMGPGARPPSPNFKPKRPSLPRPESPLRKPPNLAPTPARNLSQSVRGGRPPGLSTATTPSKNNFRSSTTMRPTASQTPRPYSRTGSRLGHRQRDIAEEDSTPVGYAATSNGRTPSMNSVPSFSQPLRSPSRLGSAGGQDVEIQRLKRELGERERRLEEQAANLAEMESSVKELSALLPADGMTPGGSMNKNSMNEEDEHSAAQLRQLLREKNEKISLMTQEFDTHRADFRSTLDSLEMASTETERVYEEQKTDLLAQVEGLQRHNEQLREEVAADGGRGAGKEDFDSIVSELKRLEELVAELEDGLEESRRGEAEARGEVEFLRGEVERGRSELKREREKAASLQVKGVSDGAGNKELNQKDDEIRGLKAIIHGLSSTPAPSAHGNGYVTDADELKRLQDALDESKAEKEDLENELEQLRRDAAVTNGHVNGNGHMRNESERTAKVPESDKPLPLRQRSGTIKPTFAEHAKRSGMSEFLPAADDDEDVNGAPVEGVYCEMCEARDHDTLDCTRLNGSHSHHAEASAAHGDDHEREHDGEESLNYTPGKENRDAATTAAAGSNKPSAADEDKWCALCEEDGHLAFDCPQEQY</sequence>
<feature type="compositionally biased region" description="Basic and acidic residues" evidence="8">
    <location>
        <begin position="611"/>
        <end position="628"/>
    </location>
</feature>
<dbReference type="InterPro" id="IPR000938">
    <property type="entry name" value="CAP-Gly_domain"/>
</dbReference>
<dbReference type="PANTHER" id="PTHR18916">
    <property type="entry name" value="DYNACTIN 1-RELATED MICROTUBULE-BINDING"/>
    <property type="match status" value="1"/>
</dbReference>
<feature type="region of interest" description="Disordered" evidence="8">
    <location>
        <begin position="597"/>
        <end position="648"/>
    </location>
</feature>